<feature type="domain" description="FTP" evidence="13">
    <location>
        <begin position="75"/>
        <end position="99"/>
    </location>
</feature>
<evidence type="ECO:0000256" key="2">
    <source>
        <dbReference type="ARBA" id="ARBA00022670"/>
    </source>
</evidence>
<evidence type="ECO:0000256" key="1">
    <source>
        <dbReference type="ARBA" id="ARBA00009388"/>
    </source>
</evidence>
<accession>A0A370GYC7</accession>
<organism evidence="14 15">
    <name type="scientific">Aquicella lusitana</name>
    <dbReference type="NCBI Taxonomy" id="254246"/>
    <lineage>
        <taxon>Bacteria</taxon>
        <taxon>Pseudomonadati</taxon>
        <taxon>Pseudomonadota</taxon>
        <taxon>Gammaproteobacteria</taxon>
        <taxon>Legionellales</taxon>
        <taxon>Coxiellaceae</taxon>
        <taxon>Aquicella</taxon>
    </lineage>
</organism>
<keyword evidence="5 10" id="KW-0378">Hydrolase</keyword>
<feature type="chain" id="PRO_5023008496" description="Neutral metalloproteinase" evidence="10">
    <location>
        <begin position="29"/>
        <end position="555"/>
    </location>
</feature>
<keyword evidence="8" id="KW-0865">Zymogen</keyword>
<dbReference type="PANTHER" id="PTHR33794:SF1">
    <property type="entry name" value="BACILLOLYSIN"/>
    <property type="match status" value="1"/>
</dbReference>
<feature type="active site" evidence="9">
    <location>
        <position position="387"/>
    </location>
</feature>
<dbReference type="AlphaFoldDB" id="A0A370GYC7"/>
<dbReference type="GO" id="GO:0005576">
    <property type="term" value="C:extracellular region"/>
    <property type="evidence" value="ECO:0007669"/>
    <property type="project" value="UniProtKB-SubCell"/>
</dbReference>
<dbReference type="RefSeq" id="WP_114833462.1">
    <property type="nucleotide sequence ID" value="NZ_LR699114.1"/>
</dbReference>
<dbReference type="GO" id="GO:0046872">
    <property type="term" value="F:metal ion binding"/>
    <property type="evidence" value="ECO:0007669"/>
    <property type="project" value="UniProtKB-UniRule"/>
</dbReference>
<evidence type="ECO:0000313" key="14">
    <source>
        <dbReference type="EMBL" id="RDI48657.1"/>
    </source>
</evidence>
<evidence type="ECO:0000259" key="11">
    <source>
        <dbReference type="Pfam" id="PF01447"/>
    </source>
</evidence>
<feature type="domain" description="Peptidase M4 C-terminal" evidence="12">
    <location>
        <begin position="397"/>
        <end position="550"/>
    </location>
</feature>
<comment type="function">
    <text evidence="10">Extracellular zinc metalloprotease.</text>
</comment>
<evidence type="ECO:0000256" key="9">
    <source>
        <dbReference type="PIRSR" id="PIRSR623612-1"/>
    </source>
</evidence>
<dbReference type="Gene3D" id="3.10.170.10">
    <property type="match status" value="1"/>
</dbReference>
<dbReference type="InterPro" id="IPR023612">
    <property type="entry name" value="Peptidase_M4"/>
</dbReference>
<evidence type="ECO:0000256" key="5">
    <source>
        <dbReference type="ARBA" id="ARBA00022801"/>
    </source>
</evidence>
<dbReference type="PRINTS" id="PR00730">
    <property type="entry name" value="THERMOLYSIN"/>
</dbReference>
<name>A0A370GYC7_9COXI</name>
<keyword evidence="15" id="KW-1185">Reference proteome</keyword>
<dbReference type="InterPro" id="IPR001570">
    <property type="entry name" value="Peptidase_M4_C_domain"/>
</dbReference>
<dbReference type="EMBL" id="QQAX01000002">
    <property type="protein sequence ID" value="RDI48657.1"/>
    <property type="molecule type" value="Genomic_DNA"/>
</dbReference>
<comment type="cofactor">
    <cofactor evidence="10">
        <name>Zn(2+)</name>
        <dbReference type="ChEBI" id="CHEBI:29105"/>
    </cofactor>
</comment>
<proteinExistence type="inferred from homology"/>
<evidence type="ECO:0000256" key="6">
    <source>
        <dbReference type="ARBA" id="ARBA00022833"/>
    </source>
</evidence>
<dbReference type="Pfam" id="PF02868">
    <property type="entry name" value="Peptidase_M4_C"/>
    <property type="match status" value="1"/>
</dbReference>
<dbReference type="EC" id="3.4.24.-" evidence="10"/>
<evidence type="ECO:0000256" key="7">
    <source>
        <dbReference type="ARBA" id="ARBA00023049"/>
    </source>
</evidence>
<sequence length="555" mass="60576">MERSKRKLALSGMVLFGLSMGYGFSAHAAKPVDLSRHPVSVLQTFVQSPTAAAIQKGVVKIEETSRSIGPNKTLHVRVQETYSGYPVLGADAVVHIPNGEKTAKSLTSVLSAAQNQKGFMNGTLYQDIHADLASAPQSVFEQAQAQKALNRAVSNFQHKAGGKPNMTDESSSLVVYVGKDNKAHWAYQVSFYVEPKDTSITPTKPVYVMDALSFQVYEQWDEIKTLENEDASGGGFGGNEKMGKLVYDGLTGNLPTLKIKRDGETCSLQNSDVTVKKYGSSGKLMSYGCTETDKDHNNVYWDGDFDAVNGGYSPANDALFGGAVIKDMYQKWYGVPVLTQNGKPMMLTMVVHVPNYDNAYWDGSKMTFGDGQSYFYPLTSLGVAAHEISHGFTQQHSNLRYSGQSGGMNEAYSDMAAQAAEFFAYGKNSWQIGPEIFKAENEALRYMDQPSKDCKGKPAGSRCSIDNASQYYSGLDVHYSSGVYNRAFYLMGTAEGWDVRKAFDVMVNANQNYWTSSSTFVQGACGAIKAAQDLSYDTETVRTAFSEVGVDTANC</sequence>
<dbReference type="CDD" id="cd09597">
    <property type="entry name" value="M4_TLP"/>
    <property type="match status" value="1"/>
</dbReference>
<dbReference type="GO" id="GO:0006508">
    <property type="term" value="P:proteolysis"/>
    <property type="evidence" value="ECO:0007669"/>
    <property type="project" value="UniProtKB-KW"/>
</dbReference>
<keyword evidence="3" id="KW-0479">Metal-binding</keyword>
<keyword evidence="10" id="KW-0964">Secreted</keyword>
<evidence type="ECO:0000256" key="4">
    <source>
        <dbReference type="ARBA" id="ARBA00022729"/>
    </source>
</evidence>
<keyword evidence="2 10" id="KW-0645">Protease</keyword>
<reference evidence="14 15" key="1">
    <citation type="submission" date="2018-07" db="EMBL/GenBank/DDBJ databases">
        <title>Genomic Encyclopedia of Type Strains, Phase IV (KMG-IV): sequencing the most valuable type-strain genomes for metagenomic binning, comparative biology and taxonomic classification.</title>
        <authorList>
            <person name="Goeker M."/>
        </authorList>
    </citation>
    <scope>NUCLEOTIDE SEQUENCE [LARGE SCALE GENOMIC DNA]</scope>
    <source>
        <strain evidence="14 15">DSM 16500</strain>
    </source>
</reference>
<keyword evidence="7 10" id="KW-0482">Metalloprotease</keyword>
<dbReference type="InterPro" id="IPR013856">
    <property type="entry name" value="Peptidase_M4_domain"/>
</dbReference>
<dbReference type="SUPFAM" id="SSF55486">
    <property type="entry name" value="Metalloproteases ('zincins'), catalytic domain"/>
    <property type="match status" value="1"/>
</dbReference>
<evidence type="ECO:0000259" key="12">
    <source>
        <dbReference type="Pfam" id="PF02868"/>
    </source>
</evidence>
<dbReference type="Pfam" id="PF01447">
    <property type="entry name" value="Peptidase_M4"/>
    <property type="match status" value="1"/>
</dbReference>
<dbReference type="PANTHER" id="PTHR33794">
    <property type="entry name" value="BACILLOLYSIN"/>
    <property type="match status" value="1"/>
</dbReference>
<dbReference type="OrthoDB" id="5378341at2"/>
<evidence type="ECO:0000256" key="8">
    <source>
        <dbReference type="ARBA" id="ARBA00023145"/>
    </source>
</evidence>
<evidence type="ECO:0000256" key="3">
    <source>
        <dbReference type="ARBA" id="ARBA00022723"/>
    </source>
</evidence>
<dbReference type="Pfam" id="PF07504">
    <property type="entry name" value="FTP"/>
    <property type="match status" value="1"/>
</dbReference>
<protein>
    <recommendedName>
        <fullName evidence="10">Neutral metalloproteinase</fullName>
        <ecNumber evidence="10">3.4.24.-</ecNumber>
    </recommendedName>
</protein>
<dbReference type="Gene3D" id="3.10.450.40">
    <property type="match status" value="1"/>
</dbReference>
<dbReference type="InterPro" id="IPR027268">
    <property type="entry name" value="Peptidase_M4/M1_CTD_sf"/>
</dbReference>
<evidence type="ECO:0000256" key="10">
    <source>
        <dbReference type="RuleBase" id="RU366073"/>
    </source>
</evidence>
<feature type="domain" description="Peptidase M4" evidence="11">
    <location>
        <begin position="250"/>
        <end position="394"/>
    </location>
</feature>
<feature type="signal peptide" evidence="10">
    <location>
        <begin position="1"/>
        <end position="28"/>
    </location>
</feature>
<keyword evidence="4 10" id="KW-0732">Signal</keyword>
<comment type="similarity">
    <text evidence="1 10">Belongs to the peptidase M4 family.</text>
</comment>
<evidence type="ECO:0000259" key="13">
    <source>
        <dbReference type="Pfam" id="PF07504"/>
    </source>
</evidence>
<dbReference type="Gene3D" id="1.10.390.10">
    <property type="entry name" value="Neutral Protease Domain 2"/>
    <property type="match status" value="1"/>
</dbReference>
<dbReference type="InterPro" id="IPR011096">
    <property type="entry name" value="FTP_domain"/>
</dbReference>
<evidence type="ECO:0000313" key="15">
    <source>
        <dbReference type="Proteomes" id="UP000254720"/>
    </source>
</evidence>
<keyword evidence="6 10" id="KW-0862">Zinc</keyword>
<comment type="caution">
    <text evidence="14">The sequence shown here is derived from an EMBL/GenBank/DDBJ whole genome shotgun (WGS) entry which is preliminary data.</text>
</comment>
<dbReference type="GO" id="GO:0004222">
    <property type="term" value="F:metalloendopeptidase activity"/>
    <property type="evidence" value="ECO:0007669"/>
    <property type="project" value="UniProtKB-UniRule"/>
</dbReference>
<comment type="subcellular location">
    <subcellularLocation>
        <location evidence="10">Secreted</location>
    </subcellularLocation>
</comment>
<dbReference type="Proteomes" id="UP000254720">
    <property type="component" value="Unassembled WGS sequence"/>
</dbReference>
<feature type="active site" description="Proton donor" evidence="9">
    <location>
        <position position="478"/>
    </location>
</feature>
<gene>
    <name evidence="14" type="ORF">C8D86_10285</name>
</gene>
<dbReference type="InterPro" id="IPR050728">
    <property type="entry name" value="Zinc_Metalloprotease_M4"/>
</dbReference>